<evidence type="ECO:0000256" key="3">
    <source>
        <dbReference type="ARBA" id="ARBA00005252"/>
    </source>
</evidence>
<feature type="transmembrane region" description="Helical" evidence="11">
    <location>
        <begin position="45"/>
        <end position="70"/>
    </location>
</feature>
<keyword evidence="9" id="KW-0793">Thylakoid</keyword>
<evidence type="ECO:0000256" key="11">
    <source>
        <dbReference type="SAM" id="Phobius"/>
    </source>
</evidence>
<dbReference type="GO" id="GO:0031676">
    <property type="term" value="C:plasma membrane-derived thylakoid membrane"/>
    <property type="evidence" value="ECO:0007669"/>
    <property type="project" value="UniProtKB-SubCell"/>
</dbReference>
<dbReference type="EMBL" id="CP000111">
    <property type="protein sequence ID" value="ABB50672.1"/>
    <property type="molecule type" value="Genomic_DNA"/>
</dbReference>
<comment type="similarity">
    <text evidence="3">Belongs to the PsaI family.</text>
</comment>
<reference evidence="13" key="1">
    <citation type="submission" date="2005-07" db="EMBL/GenBank/DDBJ databases">
        <title>Complete sequence of Prochlorococcus marinus str. MIT 9312.</title>
        <authorList>
            <consortium name="US DOE Joint Genome Institute"/>
            <person name="Copeland A."/>
            <person name="Lucas S."/>
            <person name="Lapidus A."/>
            <person name="Barry K."/>
            <person name="Detter J.C."/>
            <person name="Glavina T."/>
            <person name="Hammon N."/>
            <person name="Israni S."/>
            <person name="Pitluck S."/>
            <person name="Thiel J."/>
            <person name="Schmutz J."/>
            <person name="Larimer F."/>
            <person name="Land M."/>
            <person name="Kyrpides N."/>
            <person name="Lykidis A."/>
            <person name="Richardson P."/>
        </authorList>
    </citation>
    <scope>NUCLEOTIDE SEQUENCE [LARGE SCALE GENOMIC DNA]</scope>
    <source>
        <strain evidence="13">MIT 9312</strain>
    </source>
</reference>
<gene>
    <name evidence="12" type="ordered locus">PMT9312_1612</name>
</gene>
<keyword evidence="7" id="KW-0603">Photosystem I</keyword>
<keyword evidence="6 11" id="KW-0812">Transmembrane</keyword>
<organism evidence="12 13">
    <name type="scientific">Prochlorococcus marinus (strain MIT 9312)</name>
    <dbReference type="NCBI Taxonomy" id="74546"/>
    <lineage>
        <taxon>Bacteria</taxon>
        <taxon>Bacillati</taxon>
        <taxon>Cyanobacteriota</taxon>
        <taxon>Cyanophyceae</taxon>
        <taxon>Synechococcales</taxon>
        <taxon>Prochlorococcaceae</taxon>
        <taxon>Prochlorococcus</taxon>
    </lineage>
</organism>
<comment type="function">
    <text evidence="1">May help in the organization of the PsaL subunit.</text>
</comment>
<dbReference type="GO" id="GO:0009522">
    <property type="term" value="C:photosystem I"/>
    <property type="evidence" value="ECO:0007669"/>
    <property type="project" value="UniProtKB-KW"/>
</dbReference>
<dbReference type="STRING" id="74546.PMT9312_1612"/>
<dbReference type="Proteomes" id="UP000002715">
    <property type="component" value="Chromosome"/>
</dbReference>
<evidence type="ECO:0000256" key="9">
    <source>
        <dbReference type="ARBA" id="ARBA00023078"/>
    </source>
</evidence>
<evidence type="ECO:0000256" key="1">
    <source>
        <dbReference type="ARBA" id="ARBA00003541"/>
    </source>
</evidence>
<evidence type="ECO:0000256" key="7">
    <source>
        <dbReference type="ARBA" id="ARBA00022836"/>
    </source>
</evidence>
<accession>Q318M3</accession>
<comment type="subcellular location">
    <subcellularLocation>
        <location evidence="2">Cellular thylakoid membrane</location>
        <topology evidence="2">Single-pass membrane protein</topology>
    </subcellularLocation>
</comment>
<proteinExistence type="inferred from homology"/>
<keyword evidence="10 11" id="KW-0472">Membrane</keyword>
<dbReference type="HOGENOM" id="CLU_2684864_0_0_3"/>
<evidence type="ECO:0000256" key="2">
    <source>
        <dbReference type="ARBA" id="ARBA00004376"/>
    </source>
</evidence>
<dbReference type="KEGG" id="pmi:PMT9312_1612"/>
<dbReference type="SUPFAM" id="SSF81540">
    <property type="entry name" value="Subunit VIII of photosystem I reaction centre, PsaI"/>
    <property type="match status" value="1"/>
</dbReference>
<name>Q318M3_PROM9</name>
<dbReference type="GO" id="GO:0015979">
    <property type="term" value="P:photosynthesis"/>
    <property type="evidence" value="ECO:0007669"/>
    <property type="project" value="UniProtKB-KW"/>
</dbReference>
<evidence type="ECO:0000256" key="4">
    <source>
        <dbReference type="ARBA" id="ARBA00019929"/>
    </source>
</evidence>
<dbReference type="InterPro" id="IPR001302">
    <property type="entry name" value="PSI_PsaI"/>
</dbReference>
<protein>
    <recommendedName>
        <fullName evidence="4">Photosystem I reaction center subunit VIII</fullName>
    </recommendedName>
</protein>
<keyword evidence="5" id="KW-0602">Photosynthesis</keyword>
<dbReference type="Pfam" id="PF00796">
    <property type="entry name" value="PSI_8"/>
    <property type="match status" value="1"/>
</dbReference>
<evidence type="ECO:0000256" key="8">
    <source>
        <dbReference type="ARBA" id="ARBA00022989"/>
    </source>
</evidence>
<dbReference type="NCBIfam" id="TIGR03052">
    <property type="entry name" value="PS_I_psaI"/>
    <property type="match status" value="1"/>
</dbReference>
<dbReference type="AlphaFoldDB" id="Q318M3"/>
<sequence>MRKNLTCKKLIIFISSSNKINTIYQINTKVFKDVKRIMSSEFSNLLPSVFVPMIGLVAPAVFIVLIGRFITATE</sequence>
<evidence type="ECO:0000256" key="10">
    <source>
        <dbReference type="ARBA" id="ARBA00023136"/>
    </source>
</evidence>
<dbReference type="NCBIfam" id="NF008830">
    <property type="entry name" value="PRK11877.1"/>
    <property type="match status" value="1"/>
</dbReference>
<evidence type="ECO:0000256" key="6">
    <source>
        <dbReference type="ARBA" id="ARBA00022692"/>
    </source>
</evidence>
<evidence type="ECO:0000313" key="13">
    <source>
        <dbReference type="Proteomes" id="UP000002715"/>
    </source>
</evidence>
<dbReference type="InterPro" id="IPR036357">
    <property type="entry name" value="PSI_PsaI_sf"/>
</dbReference>
<evidence type="ECO:0000313" key="12">
    <source>
        <dbReference type="EMBL" id="ABB50672.1"/>
    </source>
</evidence>
<keyword evidence="8 11" id="KW-1133">Transmembrane helix</keyword>
<evidence type="ECO:0000256" key="5">
    <source>
        <dbReference type="ARBA" id="ARBA00022531"/>
    </source>
</evidence>